<dbReference type="AlphaFoldDB" id="A0A9Q1K0I2"/>
<gene>
    <name evidence="1" type="ORF">Cgig2_001562</name>
</gene>
<dbReference type="Proteomes" id="UP001153076">
    <property type="component" value="Unassembled WGS sequence"/>
</dbReference>
<dbReference type="EMBL" id="JAKOGI010000473">
    <property type="protein sequence ID" value="KAJ8434509.1"/>
    <property type="molecule type" value="Genomic_DNA"/>
</dbReference>
<protein>
    <submittedName>
        <fullName evidence="1">Uncharacterized protein</fullName>
    </submittedName>
</protein>
<proteinExistence type="predicted"/>
<sequence>MDKPLPHPTLGKPPSPIHGFFCILSRCNAHQHCFYPQSLAPPAENYPKDEVRHPSLLLNDPLKLLSLAVFFDVIRIHWTTIICQGAKRQNSDIPPKDEDLMTSLGCNCTHLFIIYHILHQCLDHKATQIPSPHEFYPKRLSPFPGNISYTIEVPGYNESHTILDKLGVLKGKNTETFLTAFLFIYFRCHVHISS</sequence>
<keyword evidence="2" id="KW-1185">Reference proteome</keyword>
<name>A0A9Q1K0I2_9CARY</name>
<evidence type="ECO:0000313" key="1">
    <source>
        <dbReference type="EMBL" id="KAJ8434509.1"/>
    </source>
</evidence>
<accession>A0A9Q1K0I2</accession>
<organism evidence="1 2">
    <name type="scientific">Carnegiea gigantea</name>
    <dbReference type="NCBI Taxonomy" id="171969"/>
    <lineage>
        <taxon>Eukaryota</taxon>
        <taxon>Viridiplantae</taxon>
        <taxon>Streptophyta</taxon>
        <taxon>Embryophyta</taxon>
        <taxon>Tracheophyta</taxon>
        <taxon>Spermatophyta</taxon>
        <taxon>Magnoliopsida</taxon>
        <taxon>eudicotyledons</taxon>
        <taxon>Gunneridae</taxon>
        <taxon>Pentapetalae</taxon>
        <taxon>Caryophyllales</taxon>
        <taxon>Cactineae</taxon>
        <taxon>Cactaceae</taxon>
        <taxon>Cactoideae</taxon>
        <taxon>Echinocereeae</taxon>
        <taxon>Carnegiea</taxon>
    </lineage>
</organism>
<comment type="caution">
    <text evidence="1">The sequence shown here is derived from an EMBL/GenBank/DDBJ whole genome shotgun (WGS) entry which is preliminary data.</text>
</comment>
<reference evidence="1" key="1">
    <citation type="submission" date="2022-04" db="EMBL/GenBank/DDBJ databases">
        <title>Carnegiea gigantea Genome sequencing and assembly v2.</title>
        <authorList>
            <person name="Copetti D."/>
            <person name="Sanderson M.J."/>
            <person name="Burquez A."/>
            <person name="Wojciechowski M.F."/>
        </authorList>
    </citation>
    <scope>NUCLEOTIDE SEQUENCE</scope>
    <source>
        <strain evidence="1">SGP5-SGP5p</strain>
        <tissue evidence="1">Aerial part</tissue>
    </source>
</reference>
<evidence type="ECO:0000313" key="2">
    <source>
        <dbReference type="Proteomes" id="UP001153076"/>
    </source>
</evidence>